<dbReference type="SUPFAM" id="SSF103473">
    <property type="entry name" value="MFS general substrate transporter"/>
    <property type="match status" value="1"/>
</dbReference>
<feature type="transmembrane region" description="Helical" evidence="1">
    <location>
        <begin position="151"/>
        <end position="174"/>
    </location>
</feature>
<dbReference type="AlphaFoldDB" id="A0A0S4TCE0"/>
<dbReference type="InterPro" id="IPR036259">
    <property type="entry name" value="MFS_trans_sf"/>
</dbReference>
<proteinExistence type="predicted"/>
<dbReference type="EMBL" id="JTAI01000025">
    <property type="protein sequence ID" value="PPS92991.1"/>
    <property type="molecule type" value="Genomic_DNA"/>
</dbReference>
<feature type="transmembrane region" description="Helical" evidence="1">
    <location>
        <begin position="324"/>
        <end position="346"/>
    </location>
</feature>
<evidence type="ECO:0000313" key="3">
    <source>
        <dbReference type="EMBL" id="PPS92991.1"/>
    </source>
</evidence>
<sequence>MMEKPFTCENQTKSGFSSTTLLLFYVVSAPMVGAPYLLPSAVKELLMNNDAYYWLDPDFKLTTMNSLCSLGTSSLLLSGVLGAYFVDLFNNRNTAILSAAFHIMGWIFCFFLDKTWFYFPYIGICLWGISTQLLTLTKTSISVFYDSKKHLVVAMVGGSVGMSFAYMQIMVNLVRYISSKGIDFHYLGVNPTQFIIIINCFFSILWMIGFYFIIPKHPFVTPTVDYCTRVSISRSQIMNSLTEFDHEERLSLINSQMIVEVNRCKEDIPYQWTLTFKEQLISIPTILFTIIYSLMWFVRLYFTVNMKSILLDQTSGDLQYSESIINIFGLLLGTTFIAAILVGIFVDLMGIYLFLVLFVASSLLILVLFANFIPYCFLSHLFGIVICVFCYSYFIGCSFSLFTSAFGYTHLNSIQGISSTIAGFFTLVYNLWDSFIHRNYKDNFFFPTIIAIIINSFILILSIFILLYTKRWNSHNSTYFFSINKKTSLIK</sequence>
<reference evidence="3 4" key="3">
    <citation type="submission" date="2017-10" db="EMBL/GenBank/DDBJ databases">
        <title>Consistent, comparative and evidence-based genome annotation and re-annotation for the closely-related species, Cryptosporidium parvum, C. hominis and C. tyzzeri.</title>
        <authorList>
            <person name="Baptista R.P."/>
            <person name="Li Y."/>
            <person name="Sateriale A."/>
            <person name="Striepen B."/>
            <person name="Kissinger J.C."/>
        </authorList>
    </citation>
    <scope>NUCLEOTIDE SEQUENCE [LARGE SCALE GENOMIC DNA]</scope>
    <source>
        <strain evidence="3">30976</strain>
    </source>
</reference>
<dbReference type="Proteomes" id="UP001429100">
    <property type="component" value="Unassembled WGS sequence"/>
</dbReference>
<dbReference type="Gene3D" id="1.20.1250.20">
    <property type="entry name" value="MFS general substrate transporter like domains"/>
    <property type="match status" value="1"/>
</dbReference>
<name>A0A0S4TCE0_CRYHO</name>
<gene>
    <name evidence="2" type="ORF">CHUDEA3_540</name>
    <name evidence="3" type="ORF">GY17_00003852</name>
</gene>
<keyword evidence="4" id="KW-1185">Reference proteome</keyword>
<reference evidence="3 4" key="1">
    <citation type="submission" date="2014-11" db="EMBL/GenBank/DDBJ databases">
        <title>Comparative genomic analysis of Cryptosporidium hominis reveals occurrence of genetic recombination in virulent subtypes.</title>
        <authorList>
            <person name="Guo Y."/>
            <person name="Tang K."/>
            <person name="Frace M."/>
            <person name="Li N."/>
            <person name="Roellig D.M."/>
            <person name="Sammons S."/>
            <person name="Knipe K."/>
            <person name="Rowe L."/>
            <person name="Feng Y."/>
            <person name="Xiao L."/>
        </authorList>
    </citation>
    <scope>NUCLEOTIDE SEQUENCE [LARGE SCALE GENOMIC DNA]</scope>
    <source>
        <strain evidence="3">30976</strain>
    </source>
</reference>
<dbReference type="EMBL" id="LN877949">
    <property type="protein sequence ID" value="CUV04884.1"/>
    <property type="molecule type" value="Genomic_DNA"/>
</dbReference>
<evidence type="ECO:0000313" key="4">
    <source>
        <dbReference type="Proteomes" id="UP001429100"/>
    </source>
</evidence>
<feature type="transmembrane region" description="Helical" evidence="1">
    <location>
        <begin position="353"/>
        <end position="375"/>
    </location>
</feature>
<organism evidence="2">
    <name type="scientific">Cryptosporidium hominis</name>
    <dbReference type="NCBI Taxonomy" id="237895"/>
    <lineage>
        <taxon>Eukaryota</taxon>
        <taxon>Sar</taxon>
        <taxon>Alveolata</taxon>
        <taxon>Apicomplexa</taxon>
        <taxon>Conoidasida</taxon>
        <taxon>Coccidia</taxon>
        <taxon>Eucoccidiorida</taxon>
        <taxon>Eimeriorina</taxon>
        <taxon>Cryptosporidiidae</taxon>
        <taxon>Cryptosporidium</taxon>
    </lineage>
</organism>
<dbReference type="OrthoDB" id="341672at2759"/>
<feature type="transmembrane region" description="Helical" evidence="1">
    <location>
        <begin position="444"/>
        <end position="468"/>
    </location>
</feature>
<keyword evidence="1" id="KW-0812">Transmembrane</keyword>
<keyword evidence="1" id="KW-1133">Transmembrane helix</keyword>
<feature type="transmembrane region" description="Helical" evidence="1">
    <location>
        <begin position="118"/>
        <end position="139"/>
    </location>
</feature>
<reference evidence="2" key="2">
    <citation type="submission" date="2015-08" db="EMBL/GenBank/DDBJ databases">
        <authorList>
            <person name="Babu N.S."/>
            <person name="Beckwith C.J."/>
            <person name="Beseler K.G."/>
            <person name="Brison A."/>
            <person name="Carone J.V."/>
            <person name="Caskin T.P."/>
            <person name="Diamond M."/>
            <person name="Durham M.E."/>
            <person name="Foxe J.M."/>
            <person name="Go M."/>
            <person name="Henderson B.A."/>
            <person name="Jones I.B."/>
            <person name="McGettigan J.A."/>
            <person name="Micheletti S.J."/>
            <person name="Nasrallah M.E."/>
            <person name="Ortiz D."/>
            <person name="Piller C.R."/>
            <person name="Privatt S.R."/>
            <person name="Schneider S.L."/>
            <person name="Sharp S."/>
            <person name="Smith T.C."/>
            <person name="Stanton J.D."/>
            <person name="Ullery H.E."/>
            <person name="Wilson R.J."/>
            <person name="Serrano M.G."/>
            <person name="Buck G."/>
            <person name="Lee V."/>
            <person name="Wang Y."/>
            <person name="Carvalho R."/>
            <person name="Voegtly L."/>
            <person name="Shi R."/>
            <person name="Duckworth R."/>
            <person name="Johnson A."/>
            <person name="Loviza R."/>
            <person name="Walstead R."/>
            <person name="Shah Z."/>
            <person name="Kiflezghi M."/>
            <person name="Wade K."/>
            <person name="Ball S.L."/>
            <person name="Bradley K.W."/>
            <person name="Asai D.J."/>
            <person name="Bowman C.A."/>
            <person name="Russell D.A."/>
            <person name="Pope W.H."/>
            <person name="Jacobs-Sera D."/>
            <person name="Hendrix R.W."/>
            <person name="Hatfull G.F."/>
        </authorList>
    </citation>
    <scope>NUCLEOTIDE SEQUENCE [LARGE SCALE GENOMIC DNA]</scope>
</reference>
<feature type="transmembrane region" description="Helical" evidence="1">
    <location>
        <begin position="381"/>
        <end position="402"/>
    </location>
</feature>
<feature type="transmembrane region" description="Helical" evidence="1">
    <location>
        <begin position="414"/>
        <end position="432"/>
    </location>
</feature>
<feature type="transmembrane region" description="Helical" evidence="1">
    <location>
        <begin position="21"/>
        <end position="42"/>
    </location>
</feature>
<evidence type="ECO:0000256" key="1">
    <source>
        <dbReference type="SAM" id="Phobius"/>
    </source>
</evidence>
<accession>A0A0S4TCE0</accession>
<dbReference type="Proteomes" id="UP000199752">
    <property type="component" value="Chromosome 3"/>
</dbReference>
<evidence type="ECO:0000313" key="2">
    <source>
        <dbReference type="EMBL" id="CUV04884.1"/>
    </source>
</evidence>
<keyword evidence="1" id="KW-0472">Membrane</keyword>
<dbReference type="VEuPathDB" id="CryptoDB:Chro.30072"/>
<feature type="transmembrane region" description="Helical" evidence="1">
    <location>
        <begin position="194"/>
        <end position="214"/>
    </location>
</feature>
<dbReference type="VEuPathDB" id="CryptoDB:ChTU502y2012_384g0090"/>
<feature type="transmembrane region" description="Helical" evidence="1">
    <location>
        <begin position="62"/>
        <end position="86"/>
    </location>
</feature>
<feature type="transmembrane region" description="Helical" evidence="1">
    <location>
        <begin position="93"/>
        <end position="112"/>
    </location>
</feature>
<protein>
    <submittedName>
        <fullName evidence="3">Major facilitator superfamily domain containing protein</fullName>
    </submittedName>
</protein>
<feature type="transmembrane region" description="Helical" evidence="1">
    <location>
        <begin position="280"/>
        <end position="304"/>
    </location>
</feature>
<dbReference type="VEuPathDB" id="CryptoDB:CHUDEA3_540"/>
<dbReference type="VEuPathDB" id="CryptoDB:GY17_00003852"/>